<keyword evidence="2 5" id="KW-0540">Nuclease</keyword>
<keyword evidence="1 5" id="KW-0963">Cytoplasm</keyword>
<dbReference type="Proteomes" id="UP000030130">
    <property type="component" value="Unassembled WGS sequence"/>
</dbReference>
<dbReference type="GO" id="GO:0009318">
    <property type="term" value="C:exodeoxyribonuclease VII complex"/>
    <property type="evidence" value="ECO:0007669"/>
    <property type="project" value="UniProtKB-UniRule"/>
</dbReference>
<dbReference type="eggNOG" id="COG1570">
    <property type="taxonomic scope" value="Bacteria"/>
</dbReference>
<organism evidence="9 10">
    <name type="scientific">Porphyromonas gulae</name>
    <dbReference type="NCBI Taxonomy" id="111105"/>
    <lineage>
        <taxon>Bacteria</taxon>
        <taxon>Pseudomonadati</taxon>
        <taxon>Bacteroidota</taxon>
        <taxon>Bacteroidia</taxon>
        <taxon>Bacteroidales</taxon>
        <taxon>Porphyromonadaceae</taxon>
        <taxon>Porphyromonas</taxon>
    </lineage>
</organism>
<dbReference type="AlphaFoldDB" id="A0A099WXJ8"/>
<keyword evidence="4 5" id="KW-0269">Exonuclease</keyword>
<feature type="domain" description="Exonuclease VII large subunit C-terminal" evidence="7">
    <location>
        <begin position="136"/>
        <end position="450"/>
    </location>
</feature>
<proteinExistence type="inferred from homology"/>
<dbReference type="PANTHER" id="PTHR30008">
    <property type="entry name" value="EXODEOXYRIBONUCLEASE 7 LARGE SUBUNIT"/>
    <property type="match status" value="1"/>
</dbReference>
<evidence type="ECO:0000256" key="6">
    <source>
        <dbReference type="RuleBase" id="RU004355"/>
    </source>
</evidence>
<comment type="catalytic activity">
    <reaction evidence="5 6">
        <text>Exonucleolytic cleavage in either 5'- to 3'- or 3'- to 5'-direction to yield nucleoside 5'-phosphates.</text>
        <dbReference type="EC" id="3.1.11.6"/>
    </reaction>
</comment>
<evidence type="ECO:0000256" key="2">
    <source>
        <dbReference type="ARBA" id="ARBA00022722"/>
    </source>
</evidence>
<gene>
    <name evidence="5" type="primary">xseA</name>
    <name evidence="9" type="ORF">HR08_06950</name>
</gene>
<reference evidence="9 10" key="1">
    <citation type="submission" date="2014-08" db="EMBL/GenBank/DDBJ databases">
        <title>Porphyromonas gulae strain:COT-052_OH1451 Genome sequencing.</title>
        <authorList>
            <person name="Wallis C."/>
            <person name="Deusch O."/>
            <person name="O'Flynn C."/>
            <person name="Davis I."/>
            <person name="Jospin G."/>
            <person name="Darling A.E."/>
            <person name="Coil D.A."/>
            <person name="Alexiev A."/>
            <person name="Horsfall A."/>
            <person name="Kirkwood N."/>
            <person name="Harris S."/>
            <person name="Eisen J.A."/>
        </authorList>
    </citation>
    <scope>NUCLEOTIDE SEQUENCE [LARGE SCALE GENOMIC DNA]</scope>
    <source>
        <strain evidence="10">COT-052 OH1451</strain>
    </source>
</reference>
<comment type="caution">
    <text evidence="9">The sequence shown here is derived from an EMBL/GenBank/DDBJ whole genome shotgun (WGS) entry which is preliminary data.</text>
</comment>
<dbReference type="GO" id="GO:0003676">
    <property type="term" value="F:nucleic acid binding"/>
    <property type="evidence" value="ECO:0007669"/>
    <property type="project" value="InterPro"/>
</dbReference>
<comment type="subcellular location">
    <subcellularLocation>
        <location evidence="5 6">Cytoplasm</location>
    </subcellularLocation>
</comment>
<dbReference type="GO" id="GO:0005737">
    <property type="term" value="C:cytoplasm"/>
    <property type="evidence" value="ECO:0007669"/>
    <property type="project" value="UniProtKB-SubCell"/>
</dbReference>
<evidence type="ECO:0000313" key="9">
    <source>
        <dbReference type="EMBL" id="KGN85144.1"/>
    </source>
</evidence>
<dbReference type="InterPro" id="IPR003753">
    <property type="entry name" value="Exonuc_VII_L"/>
</dbReference>
<feature type="domain" description="OB-fold nucleic acid binding" evidence="8">
    <location>
        <begin position="4"/>
        <end position="111"/>
    </location>
</feature>
<keyword evidence="3 5" id="KW-0378">Hydrolase</keyword>
<evidence type="ECO:0000259" key="7">
    <source>
        <dbReference type="Pfam" id="PF02601"/>
    </source>
</evidence>
<dbReference type="Pfam" id="PF13742">
    <property type="entry name" value="tRNA_anti_2"/>
    <property type="match status" value="1"/>
</dbReference>
<dbReference type="EC" id="3.1.11.6" evidence="5"/>
<dbReference type="GO" id="GO:0006308">
    <property type="term" value="P:DNA catabolic process"/>
    <property type="evidence" value="ECO:0007669"/>
    <property type="project" value="UniProtKB-UniRule"/>
</dbReference>
<name>A0A099WXJ8_9PORP</name>
<evidence type="ECO:0000256" key="3">
    <source>
        <dbReference type="ARBA" id="ARBA00022801"/>
    </source>
</evidence>
<protein>
    <recommendedName>
        <fullName evidence="5">Exodeoxyribonuclease 7 large subunit</fullName>
        <ecNumber evidence="5">3.1.11.6</ecNumber>
    </recommendedName>
    <alternativeName>
        <fullName evidence="5">Exodeoxyribonuclease VII large subunit</fullName>
        <shortName evidence="5">Exonuclease VII large subunit</shortName>
    </alternativeName>
</protein>
<comment type="similarity">
    <text evidence="5 6">Belongs to the XseA family.</text>
</comment>
<dbReference type="Pfam" id="PF02601">
    <property type="entry name" value="Exonuc_VII_L"/>
    <property type="match status" value="1"/>
</dbReference>
<evidence type="ECO:0000313" key="10">
    <source>
        <dbReference type="Proteomes" id="UP000030130"/>
    </source>
</evidence>
<dbReference type="EMBL" id="JRAI01000060">
    <property type="protein sequence ID" value="KGN85144.1"/>
    <property type="molecule type" value="Genomic_DNA"/>
</dbReference>
<dbReference type="CDD" id="cd04489">
    <property type="entry name" value="ExoVII_LU_OBF"/>
    <property type="match status" value="1"/>
</dbReference>
<dbReference type="RefSeq" id="WP_039417928.1">
    <property type="nucleotide sequence ID" value="NZ_JRAI01000060.1"/>
</dbReference>
<evidence type="ECO:0000259" key="8">
    <source>
        <dbReference type="Pfam" id="PF13742"/>
    </source>
</evidence>
<dbReference type="HAMAP" id="MF_00378">
    <property type="entry name" value="Exonuc_7_L"/>
    <property type="match status" value="1"/>
</dbReference>
<dbReference type="NCBIfam" id="TIGR00237">
    <property type="entry name" value="xseA"/>
    <property type="match status" value="1"/>
</dbReference>
<dbReference type="PANTHER" id="PTHR30008:SF0">
    <property type="entry name" value="EXODEOXYRIBONUCLEASE 7 LARGE SUBUNIT"/>
    <property type="match status" value="1"/>
</dbReference>
<accession>A0A099WXJ8</accession>
<dbReference type="STRING" id="111105.HR09_07460"/>
<dbReference type="GO" id="GO:0008855">
    <property type="term" value="F:exodeoxyribonuclease VII activity"/>
    <property type="evidence" value="ECO:0007669"/>
    <property type="project" value="UniProtKB-UniRule"/>
</dbReference>
<dbReference type="OrthoDB" id="9802795at2"/>
<dbReference type="InterPro" id="IPR020579">
    <property type="entry name" value="Exonuc_VII_lsu_C"/>
</dbReference>
<sequence length="460" mass="51229">MPSYTLTQLASAVRNCLESGFPGRYWVSAETSGVRVGISGHCYLELLDKDTSGSQVTARMKAMIWASDYATLSGRFRRETGETFDSGLHVLVLVSVSYHEQYGLSLRILDIDPSYTMGAMARKRKEIIEELRRQGLYDLNRSLSLPRPIQRIAIVSSGAAAGYEDFIAHLSHSAEHFCFYPVLFQAVMQGAQTEASVLGALERIAYHRDSFDIVVIIRGGGAVSELAAFDSLAIGQACARFPLPILTGIGHDRDETVVDLVAYRSLKTPTAVADFLVNCQREEWKLIDDLRSRAAEGLRMMMMYCHERLTQLSLRTPAILKSSVREEHHRIKSVEDRLRLATKQRIAFGLQQLQIASGSLPAMMKSELKQNTGRLDRVAARLPLLLAANLKSYNRRLETNEQAIRLLHPNATLRRGFAIVLKDGKAIRSQSELHKGDRLLAQFADGSVSAVVDQPQKGKR</sequence>
<evidence type="ECO:0000256" key="4">
    <source>
        <dbReference type="ARBA" id="ARBA00022839"/>
    </source>
</evidence>
<dbReference type="InterPro" id="IPR025824">
    <property type="entry name" value="OB-fold_nuc-bd_dom"/>
</dbReference>
<comment type="function">
    <text evidence="5">Bidirectionally degrades single-stranded DNA into large acid-insoluble oligonucleotides, which are then degraded further into small acid-soluble oligonucleotides.</text>
</comment>
<comment type="subunit">
    <text evidence="5">Heterooligomer composed of large and small subunits.</text>
</comment>
<dbReference type="GeneID" id="57238960"/>
<evidence type="ECO:0000256" key="5">
    <source>
        <dbReference type="HAMAP-Rule" id="MF_00378"/>
    </source>
</evidence>
<evidence type="ECO:0000256" key="1">
    <source>
        <dbReference type="ARBA" id="ARBA00022490"/>
    </source>
</evidence>